<dbReference type="Proteomes" id="UP001219525">
    <property type="component" value="Unassembled WGS sequence"/>
</dbReference>
<feature type="compositionally biased region" description="Low complexity" evidence="1">
    <location>
        <begin position="404"/>
        <end position="413"/>
    </location>
</feature>
<accession>A0AAD6YCB3</accession>
<proteinExistence type="predicted"/>
<gene>
    <name evidence="2" type="ORF">GGX14DRAFT_395828</name>
</gene>
<protein>
    <submittedName>
        <fullName evidence="2">Uncharacterized protein</fullName>
    </submittedName>
</protein>
<keyword evidence="3" id="KW-1185">Reference proteome</keyword>
<evidence type="ECO:0000313" key="3">
    <source>
        <dbReference type="Proteomes" id="UP001219525"/>
    </source>
</evidence>
<feature type="compositionally biased region" description="Polar residues" evidence="1">
    <location>
        <begin position="464"/>
        <end position="476"/>
    </location>
</feature>
<dbReference type="AlphaFoldDB" id="A0AAD6YCB3"/>
<feature type="compositionally biased region" description="Polar residues" evidence="1">
    <location>
        <begin position="431"/>
        <end position="440"/>
    </location>
</feature>
<name>A0AAD6YCB3_9AGAR</name>
<feature type="region of interest" description="Disordered" evidence="1">
    <location>
        <begin position="365"/>
        <end position="503"/>
    </location>
</feature>
<sequence length="503" mass="56102">MVKGQFTKLQSAHIESFFPDFVRQMENGVAGAKLTRWKQTQASNILDSPLFLTLDLEKFPRKNWFEMIVRKFTNYRNQIYLKSEGSQQSSTPVAQLKKSNPLLKFSSLMTGRELFAFDNYERLLGAAKQHALDTNSKSPAGAYQTVLKEHWDALSVGDQAHWNQLAEVQGGDVGRNQKEFPINLTLALRDLCQGKLFGNAEMVLFYAFREPNGGDLLAGTIQAHSVHNNLHFGGTPEELELHYGKPWAKFAEDAIPRPLILNPSIPRNHNNQPVFPSIVMDTMPVADIRLLLCDYLEQCWVHQNPTGDVPWEAITSDPAKYYNVEAAYFSIKLDHPQNLSTIQVLTLVEGLLSTSIITSPTPFHFEPEKVLAPDTPVPGPEESPAPPQSPSPQVPTSHPPPTTPVQSTPVVKPTAKKAKRKRYRLGVLHASVSSLNNSSEIPGKKTKRSKEQDEVRPQRKSTRAQKSMNEGPSKNQPGKKKKGWLGYALVDEDGNEVPGTESD</sequence>
<feature type="compositionally biased region" description="Basic residues" evidence="1">
    <location>
        <begin position="414"/>
        <end position="424"/>
    </location>
</feature>
<reference evidence="2" key="1">
    <citation type="submission" date="2023-03" db="EMBL/GenBank/DDBJ databases">
        <title>Massive genome expansion in bonnet fungi (Mycena s.s.) driven by repeated elements and novel gene families across ecological guilds.</title>
        <authorList>
            <consortium name="Lawrence Berkeley National Laboratory"/>
            <person name="Harder C.B."/>
            <person name="Miyauchi S."/>
            <person name="Viragh M."/>
            <person name="Kuo A."/>
            <person name="Thoen E."/>
            <person name="Andreopoulos B."/>
            <person name="Lu D."/>
            <person name="Skrede I."/>
            <person name="Drula E."/>
            <person name="Henrissat B."/>
            <person name="Morin E."/>
            <person name="Kohler A."/>
            <person name="Barry K."/>
            <person name="LaButti K."/>
            <person name="Morin E."/>
            <person name="Salamov A."/>
            <person name="Lipzen A."/>
            <person name="Mereny Z."/>
            <person name="Hegedus B."/>
            <person name="Baldrian P."/>
            <person name="Stursova M."/>
            <person name="Weitz H."/>
            <person name="Taylor A."/>
            <person name="Grigoriev I.V."/>
            <person name="Nagy L.G."/>
            <person name="Martin F."/>
            <person name="Kauserud H."/>
        </authorList>
    </citation>
    <scope>NUCLEOTIDE SEQUENCE</scope>
    <source>
        <strain evidence="2">9144</strain>
    </source>
</reference>
<feature type="compositionally biased region" description="Pro residues" evidence="1">
    <location>
        <begin position="375"/>
        <end position="403"/>
    </location>
</feature>
<evidence type="ECO:0000256" key="1">
    <source>
        <dbReference type="SAM" id="MobiDB-lite"/>
    </source>
</evidence>
<comment type="caution">
    <text evidence="2">The sequence shown here is derived from an EMBL/GenBank/DDBJ whole genome shotgun (WGS) entry which is preliminary data.</text>
</comment>
<organism evidence="2 3">
    <name type="scientific">Mycena pura</name>
    <dbReference type="NCBI Taxonomy" id="153505"/>
    <lineage>
        <taxon>Eukaryota</taxon>
        <taxon>Fungi</taxon>
        <taxon>Dikarya</taxon>
        <taxon>Basidiomycota</taxon>
        <taxon>Agaricomycotina</taxon>
        <taxon>Agaricomycetes</taxon>
        <taxon>Agaricomycetidae</taxon>
        <taxon>Agaricales</taxon>
        <taxon>Marasmiineae</taxon>
        <taxon>Mycenaceae</taxon>
        <taxon>Mycena</taxon>
    </lineage>
</organism>
<dbReference type="EMBL" id="JARJCW010000033">
    <property type="protein sequence ID" value="KAJ7208675.1"/>
    <property type="molecule type" value="Genomic_DNA"/>
</dbReference>
<evidence type="ECO:0000313" key="2">
    <source>
        <dbReference type="EMBL" id="KAJ7208675.1"/>
    </source>
</evidence>